<gene>
    <name evidence="1" type="ORF">SDC9_206115</name>
</gene>
<dbReference type="EMBL" id="VSSQ01131063">
    <property type="protein sequence ID" value="MPN58410.1"/>
    <property type="molecule type" value="Genomic_DNA"/>
</dbReference>
<name>A0A645J5J3_9ZZZZ</name>
<proteinExistence type="predicted"/>
<dbReference type="AlphaFoldDB" id="A0A645J5J3"/>
<organism evidence="1">
    <name type="scientific">bioreactor metagenome</name>
    <dbReference type="NCBI Taxonomy" id="1076179"/>
    <lineage>
        <taxon>unclassified sequences</taxon>
        <taxon>metagenomes</taxon>
        <taxon>ecological metagenomes</taxon>
    </lineage>
</organism>
<protein>
    <submittedName>
        <fullName evidence="1">Uncharacterized protein</fullName>
    </submittedName>
</protein>
<reference evidence="1" key="1">
    <citation type="submission" date="2019-08" db="EMBL/GenBank/DDBJ databases">
        <authorList>
            <person name="Kucharzyk K."/>
            <person name="Murdoch R.W."/>
            <person name="Higgins S."/>
            <person name="Loffler F."/>
        </authorList>
    </citation>
    <scope>NUCLEOTIDE SEQUENCE</scope>
</reference>
<comment type="caution">
    <text evidence="1">The sequence shown here is derived from an EMBL/GenBank/DDBJ whole genome shotgun (WGS) entry which is preliminary data.</text>
</comment>
<sequence>MEKTSAEILDMISEFKIEPKEYKELEALFTLSDLVKFAKYKATQQENEEAVPTAVRFVNATFLQGMEDEKGRD</sequence>
<accession>A0A645J5J3</accession>
<evidence type="ECO:0000313" key="1">
    <source>
        <dbReference type="EMBL" id="MPN58410.1"/>
    </source>
</evidence>